<comment type="caution">
    <text evidence="6">The sequence shown here is derived from an EMBL/GenBank/DDBJ whole genome shotgun (WGS) entry which is preliminary data.</text>
</comment>
<dbReference type="GO" id="GO:0000976">
    <property type="term" value="F:transcription cis-regulatory region binding"/>
    <property type="evidence" value="ECO:0007669"/>
    <property type="project" value="TreeGrafter"/>
</dbReference>
<accession>A0A3A3FEH8</accession>
<feature type="domain" description="HTH lysR-type" evidence="5">
    <location>
        <begin position="1"/>
        <end position="58"/>
    </location>
</feature>
<keyword evidence="2" id="KW-0805">Transcription regulation</keyword>
<keyword evidence="7" id="KW-1185">Reference proteome</keyword>
<dbReference type="RefSeq" id="WP_119771548.1">
    <property type="nucleotide sequence ID" value="NZ_QYUO01000003.1"/>
</dbReference>
<dbReference type="PROSITE" id="PS50931">
    <property type="entry name" value="HTH_LYSR"/>
    <property type="match status" value="1"/>
</dbReference>
<dbReference type="InterPro" id="IPR005119">
    <property type="entry name" value="LysR_subst-bd"/>
</dbReference>
<gene>
    <name evidence="6" type="ORF">D3871_23420</name>
</gene>
<dbReference type="EMBL" id="QYUO01000003">
    <property type="protein sequence ID" value="RJF91650.1"/>
    <property type="molecule type" value="Genomic_DNA"/>
</dbReference>
<dbReference type="Proteomes" id="UP000265955">
    <property type="component" value="Unassembled WGS sequence"/>
</dbReference>
<dbReference type="InterPro" id="IPR036390">
    <property type="entry name" value="WH_DNA-bd_sf"/>
</dbReference>
<dbReference type="OrthoDB" id="8715249at2"/>
<reference evidence="7" key="1">
    <citation type="submission" date="2018-09" db="EMBL/GenBank/DDBJ databases">
        <authorList>
            <person name="Zhu H."/>
        </authorList>
    </citation>
    <scope>NUCLEOTIDE SEQUENCE [LARGE SCALE GENOMIC DNA]</scope>
    <source>
        <strain evidence="7">K1R23-30</strain>
    </source>
</reference>
<protein>
    <submittedName>
        <fullName evidence="6">LysR family transcriptional regulator</fullName>
    </submittedName>
</protein>
<keyword evidence="3" id="KW-0238">DNA-binding</keyword>
<evidence type="ECO:0000259" key="5">
    <source>
        <dbReference type="PROSITE" id="PS50931"/>
    </source>
</evidence>
<dbReference type="Pfam" id="PF00126">
    <property type="entry name" value="HTH_1"/>
    <property type="match status" value="1"/>
</dbReference>
<dbReference type="CDD" id="cd05466">
    <property type="entry name" value="PBP2_LTTR_substrate"/>
    <property type="match status" value="1"/>
</dbReference>
<dbReference type="SUPFAM" id="SSF53850">
    <property type="entry name" value="Periplasmic binding protein-like II"/>
    <property type="match status" value="1"/>
</dbReference>
<dbReference type="PANTHER" id="PTHR30126">
    <property type="entry name" value="HTH-TYPE TRANSCRIPTIONAL REGULATOR"/>
    <property type="match status" value="1"/>
</dbReference>
<evidence type="ECO:0000256" key="4">
    <source>
        <dbReference type="ARBA" id="ARBA00023163"/>
    </source>
</evidence>
<comment type="similarity">
    <text evidence="1">Belongs to the LysR transcriptional regulatory family.</text>
</comment>
<dbReference type="InterPro" id="IPR000847">
    <property type="entry name" value="LysR_HTH_N"/>
</dbReference>
<dbReference type="AlphaFoldDB" id="A0A3A3FEH8"/>
<evidence type="ECO:0000256" key="3">
    <source>
        <dbReference type="ARBA" id="ARBA00023125"/>
    </source>
</evidence>
<organism evidence="6 7">
    <name type="scientific">Noviherbaspirillum saxi</name>
    <dbReference type="NCBI Taxonomy" id="2320863"/>
    <lineage>
        <taxon>Bacteria</taxon>
        <taxon>Pseudomonadati</taxon>
        <taxon>Pseudomonadota</taxon>
        <taxon>Betaproteobacteria</taxon>
        <taxon>Burkholderiales</taxon>
        <taxon>Oxalobacteraceae</taxon>
        <taxon>Noviherbaspirillum</taxon>
    </lineage>
</organism>
<evidence type="ECO:0000313" key="6">
    <source>
        <dbReference type="EMBL" id="RJF91650.1"/>
    </source>
</evidence>
<dbReference type="PRINTS" id="PR00039">
    <property type="entry name" value="HTHLYSR"/>
</dbReference>
<evidence type="ECO:0000256" key="2">
    <source>
        <dbReference type="ARBA" id="ARBA00023015"/>
    </source>
</evidence>
<name>A0A3A3FEH8_9BURK</name>
<dbReference type="SUPFAM" id="SSF46785">
    <property type="entry name" value="Winged helix' DNA-binding domain"/>
    <property type="match status" value="1"/>
</dbReference>
<evidence type="ECO:0000313" key="7">
    <source>
        <dbReference type="Proteomes" id="UP000265955"/>
    </source>
</evidence>
<evidence type="ECO:0000256" key="1">
    <source>
        <dbReference type="ARBA" id="ARBA00009437"/>
    </source>
</evidence>
<dbReference type="PANTHER" id="PTHR30126:SF2">
    <property type="entry name" value="HTH-TYPE TRANSCRIPTIONAL REGULATOR YJIE"/>
    <property type="match status" value="1"/>
</dbReference>
<sequence>METKWIEDFLSVAATLNFSRSAKLRNMTQPAFSRRIKALENWLGAELFDRAVYPTRLTPAGETFLVHARDMLAQAIQSRSVLRGQTADVQSAVSFAMPHTLSLTYFPQWLSDVEHTVGMMAVRMVATNVHDSVMELVGGNCDLLMCYHHAFQSVELDSQRYETLKLGTEFIRPYAKADASGKPVHGLPGTEARPVPFLCYSSSTSLGRIVEKILGDGPAQVHLFRRFEGDLAEGLKMMAIHGHGVAWLPESTVRRELKDGVLALAAEPPEQGAEPGSASWCGEMDIRIYRDRENNRPAVERVWNHLLRNAARQPVKEHEGKQCISAF</sequence>
<dbReference type="Gene3D" id="1.10.10.10">
    <property type="entry name" value="Winged helix-like DNA-binding domain superfamily/Winged helix DNA-binding domain"/>
    <property type="match status" value="1"/>
</dbReference>
<dbReference type="GO" id="GO:0003700">
    <property type="term" value="F:DNA-binding transcription factor activity"/>
    <property type="evidence" value="ECO:0007669"/>
    <property type="project" value="InterPro"/>
</dbReference>
<dbReference type="Gene3D" id="3.40.190.10">
    <property type="entry name" value="Periplasmic binding protein-like II"/>
    <property type="match status" value="2"/>
</dbReference>
<dbReference type="Pfam" id="PF03466">
    <property type="entry name" value="LysR_substrate"/>
    <property type="match status" value="1"/>
</dbReference>
<keyword evidence="4" id="KW-0804">Transcription</keyword>
<dbReference type="InterPro" id="IPR036388">
    <property type="entry name" value="WH-like_DNA-bd_sf"/>
</dbReference>
<proteinExistence type="inferred from homology"/>